<organism evidence="1 2">
    <name type="scientific">Heterostelium pallidum (strain ATCC 26659 / Pp 5 / PN500)</name>
    <name type="common">Cellular slime mold</name>
    <name type="synonym">Polysphondylium pallidum</name>
    <dbReference type="NCBI Taxonomy" id="670386"/>
    <lineage>
        <taxon>Eukaryota</taxon>
        <taxon>Amoebozoa</taxon>
        <taxon>Evosea</taxon>
        <taxon>Eumycetozoa</taxon>
        <taxon>Dictyostelia</taxon>
        <taxon>Acytosteliales</taxon>
        <taxon>Acytosteliaceae</taxon>
        <taxon>Heterostelium</taxon>
    </lineage>
</organism>
<accession>D3BS11</accession>
<dbReference type="InParanoid" id="D3BS11"/>
<name>D3BS11_HETP5</name>
<dbReference type="RefSeq" id="XP_020427882.1">
    <property type="nucleotide sequence ID" value="XM_020581566.1"/>
</dbReference>
<dbReference type="EMBL" id="ADBJ01000051">
    <property type="protein sequence ID" value="EFA75748.1"/>
    <property type="molecule type" value="Genomic_DNA"/>
</dbReference>
<protein>
    <submittedName>
        <fullName evidence="1">Uncharacterized protein</fullName>
    </submittedName>
</protein>
<dbReference type="AlphaFoldDB" id="D3BS11"/>
<reference evidence="1 2" key="1">
    <citation type="journal article" date="2011" name="Genome Res.">
        <title>Phylogeny-wide analysis of social amoeba genomes highlights ancient origins for complex intercellular communication.</title>
        <authorList>
            <person name="Heidel A.J."/>
            <person name="Lawal H.M."/>
            <person name="Felder M."/>
            <person name="Schilde C."/>
            <person name="Helps N.R."/>
            <person name="Tunggal B."/>
            <person name="Rivero F."/>
            <person name="John U."/>
            <person name="Schleicher M."/>
            <person name="Eichinger L."/>
            <person name="Platzer M."/>
            <person name="Noegel A.A."/>
            <person name="Schaap P."/>
            <person name="Gloeckner G."/>
        </authorList>
    </citation>
    <scope>NUCLEOTIDE SEQUENCE [LARGE SCALE GENOMIC DNA]</scope>
    <source>
        <strain evidence="2">ATCC 26659 / Pp 5 / PN500</strain>
    </source>
</reference>
<dbReference type="GeneID" id="31366271"/>
<dbReference type="PANTHER" id="PTHR32134:SF169">
    <property type="entry name" value="FNIP REPEAT-CONTAINING PROTEIN-RELATED"/>
    <property type="match status" value="1"/>
</dbReference>
<dbReference type="Pfam" id="PF05725">
    <property type="entry name" value="FNIP"/>
    <property type="match status" value="3"/>
</dbReference>
<dbReference type="Proteomes" id="UP000001396">
    <property type="component" value="Unassembled WGS sequence"/>
</dbReference>
<dbReference type="InterPro" id="IPR008615">
    <property type="entry name" value="FNIP"/>
</dbReference>
<dbReference type="PANTHER" id="PTHR32134">
    <property type="entry name" value="FNIP REPEAT-CONTAINING PROTEIN"/>
    <property type="match status" value="1"/>
</dbReference>
<evidence type="ECO:0000313" key="2">
    <source>
        <dbReference type="Proteomes" id="UP000001396"/>
    </source>
</evidence>
<comment type="caution">
    <text evidence="1">The sequence shown here is derived from an EMBL/GenBank/DDBJ whole genome shotgun (WGS) entry which is preliminary data.</text>
</comment>
<gene>
    <name evidence="1" type="ORF">PPL_10802</name>
</gene>
<dbReference type="InterPro" id="IPR051251">
    <property type="entry name" value="STK_FNIP-Repeat"/>
</dbReference>
<sequence length="630" mass="72326">MYLSMILRLNQVCASILKIILNHHLLIHQLSIFMLNLITTIYIKNNNFNILNVVTENTTAPITNNNDILFPSTLPLPTIINSPAQSFETSTTLLPPPVLPTPFFIAECNISPQEIEIGLKSISSQPKFLSPNPDFCKRWFDNRNRYLLFDTNTLYCTDKHSSRITLNSYRSIISESLNQKRECRMLVSSEYSYVGLYDHKIDYDSIKGIDEIDQNIEKVTMSSEMFKREYSDKLFTRLYDLISKSNVNSLLECHTLKYGIPMNITSLVFHSTFNEPLFKGCFPPNLKKLKFIGDIKYYQHGYFNQVIEVGVLPDTLEKFVIYNLNQILEPGVLPTSLKIFKIIRSAPDNYLKVGSLPPNLEEFCHNYDRRDDIIDSNILPNSLITLESVPVSWMNSIKQLENLRSLMLVGNSGCLDLSDLPQSLTRLDISSSVKLQSALPTSIRHLNLGNSKYDIDELFPDRTQYHFESLELPGFKQESLDGLDIKRLALYNFPYFERSEKVRVIPFGVETLDVSRLCIKFKFNQNSLPSSLNTLDVYRMNIFKRPGIIPNSVNHLIIREKDANIHIAEGVLPDSVQNIIMLEVAFPTSKMVDNISFEEYDSSAISFKEVLCFSLELTVIIKRENNKRLL</sequence>
<keyword evidence="2" id="KW-1185">Reference proteome</keyword>
<proteinExistence type="predicted"/>
<evidence type="ECO:0000313" key="1">
    <source>
        <dbReference type="EMBL" id="EFA75748.1"/>
    </source>
</evidence>